<feature type="region of interest" description="Disordered" evidence="1">
    <location>
        <begin position="96"/>
        <end position="119"/>
    </location>
</feature>
<evidence type="ECO:0000313" key="3">
    <source>
        <dbReference type="Proteomes" id="UP000765509"/>
    </source>
</evidence>
<evidence type="ECO:0000256" key="1">
    <source>
        <dbReference type="SAM" id="MobiDB-lite"/>
    </source>
</evidence>
<sequence>MTTRKGSQYYTQYDGTGLRVRINPSKGKRKSKISSGTESTQGSALSQRQVPEISIISEPELKLSMRDSNIYKSHSEGSIRHLYESVQEVIHVIKGQGLGHVSKDTPRSDEPLAQPQKAP</sequence>
<feature type="compositionally biased region" description="Basic and acidic residues" evidence="1">
    <location>
        <begin position="101"/>
        <end position="110"/>
    </location>
</feature>
<feature type="region of interest" description="Disordered" evidence="1">
    <location>
        <begin position="1"/>
        <end position="51"/>
    </location>
</feature>
<feature type="compositionally biased region" description="Polar residues" evidence="1">
    <location>
        <begin position="37"/>
        <end position="49"/>
    </location>
</feature>
<comment type="caution">
    <text evidence="2">The sequence shown here is derived from an EMBL/GenBank/DDBJ whole genome shotgun (WGS) entry which is preliminary data.</text>
</comment>
<dbReference type="Proteomes" id="UP000765509">
    <property type="component" value="Unassembled WGS sequence"/>
</dbReference>
<gene>
    <name evidence="2" type="ORF">O181_038118</name>
</gene>
<feature type="compositionally biased region" description="Polar residues" evidence="1">
    <location>
        <begin position="1"/>
        <end position="14"/>
    </location>
</feature>
<reference evidence="2" key="1">
    <citation type="submission" date="2021-03" db="EMBL/GenBank/DDBJ databases">
        <title>Draft genome sequence of rust myrtle Austropuccinia psidii MF-1, a brazilian biotype.</title>
        <authorList>
            <person name="Quecine M.C."/>
            <person name="Pachon D.M.R."/>
            <person name="Bonatelli M.L."/>
            <person name="Correr F.H."/>
            <person name="Franceschini L.M."/>
            <person name="Leite T.F."/>
            <person name="Margarido G.R.A."/>
            <person name="Almeida C.A."/>
            <person name="Ferrarezi J.A."/>
            <person name="Labate C.A."/>
        </authorList>
    </citation>
    <scope>NUCLEOTIDE SEQUENCE</scope>
    <source>
        <strain evidence="2">MF-1</strain>
    </source>
</reference>
<proteinExistence type="predicted"/>
<evidence type="ECO:0000313" key="2">
    <source>
        <dbReference type="EMBL" id="MBW0498403.1"/>
    </source>
</evidence>
<dbReference type="AlphaFoldDB" id="A0A9Q3DCQ8"/>
<accession>A0A9Q3DCQ8</accession>
<name>A0A9Q3DCQ8_9BASI</name>
<protein>
    <submittedName>
        <fullName evidence="2">Uncharacterized protein</fullName>
    </submittedName>
</protein>
<keyword evidence="3" id="KW-1185">Reference proteome</keyword>
<dbReference type="EMBL" id="AVOT02014709">
    <property type="protein sequence ID" value="MBW0498403.1"/>
    <property type="molecule type" value="Genomic_DNA"/>
</dbReference>
<organism evidence="2 3">
    <name type="scientific">Austropuccinia psidii MF-1</name>
    <dbReference type="NCBI Taxonomy" id="1389203"/>
    <lineage>
        <taxon>Eukaryota</taxon>
        <taxon>Fungi</taxon>
        <taxon>Dikarya</taxon>
        <taxon>Basidiomycota</taxon>
        <taxon>Pucciniomycotina</taxon>
        <taxon>Pucciniomycetes</taxon>
        <taxon>Pucciniales</taxon>
        <taxon>Sphaerophragmiaceae</taxon>
        <taxon>Austropuccinia</taxon>
    </lineage>
</organism>